<keyword evidence="1" id="KW-0472">Membrane</keyword>
<dbReference type="Pfam" id="PF13681">
    <property type="entry name" value="PilX"/>
    <property type="match status" value="1"/>
</dbReference>
<keyword evidence="1" id="KW-0812">Transmembrane</keyword>
<dbReference type="EMBL" id="JAQSIP010000001">
    <property type="protein sequence ID" value="MDD0837047.1"/>
    <property type="molecule type" value="Genomic_DNA"/>
</dbReference>
<keyword evidence="4" id="KW-1185">Reference proteome</keyword>
<protein>
    <recommendedName>
        <fullName evidence="2">PilX/PilW C-terminal domain-containing protein</fullName>
    </recommendedName>
</protein>
<feature type="transmembrane region" description="Helical" evidence="1">
    <location>
        <begin position="12"/>
        <end position="33"/>
    </location>
</feature>
<sequence length="253" mass="26266">MSRARRALVRGGITLMVVLVMVLLCSLLAWIAAGHAGLSEALVGHEVDDALAVAAAQALLRDAERDVLGLRTDGSPCQTPAGVASCRDPAAGPAFPVDGAAFALLVSRLLARNPPCEQGICLGLGDRVAGDAASFWRQPALLQAWVQAGGGVPYGRYTGAQSRPSAAHAFGAADDLLQITPQRGAWYWVEVLPYQVGQVALQASNAAAAARAPLTPLPAHPYVYRVTAVVQGRFPPALVVLQTVLVRQALGGV</sequence>
<keyword evidence="1" id="KW-1133">Transmembrane helix</keyword>
<organism evidence="3 4">
    <name type="scientific">Curvibacter cyanobacteriorum</name>
    <dbReference type="NCBI Taxonomy" id="3026422"/>
    <lineage>
        <taxon>Bacteria</taxon>
        <taxon>Pseudomonadati</taxon>
        <taxon>Pseudomonadota</taxon>
        <taxon>Betaproteobacteria</taxon>
        <taxon>Burkholderiales</taxon>
        <taxon>Comamonadaceae</taxon>
        <taxon>Curvibacter</taxon>
    </lineage>
</organism>
<evidence type="ECO:0000313" key="4">
    <source>
        <dbReference type="Proteomes" id="UP001528673"/>
    </source>
</evidence>
<dbReference type="RefSeq" id="WP_273947883.1">
    <property type="nucleotide sequence ID" value="NZ_JAQSIP010000001.1"/>
</dbReference>
<evidence type="ECO:0000313" key="3">
    <source>
        <dbReference type="EMBL" id="MDD0837047.1"/>
    </source>
</evidence>
<feature type="domain" description="PilX/PilW C-terminal" evidence="2">
    <location>
        <begin position="168"/>
        <end position="246"/>
    </location>
</feature>
<dbReference type="InterPro" id="IPR025205">
    <property type="entry name" value="PilX/PilW_C"/>
</dbReference>
<comment type="caution">
    <text evidence="3">The sequence shown here is derived from an EMBL/GenBank/DDBJ whole genome shotgun (WGS) entry which is preliminary data.</text>
</comment>
<name>A0ABT5MT64_9BURK</name>
<evidence type="ECO:0000259" key="2">
    <source>
        <dbReference type="Pfam" id="PF13681"/>
    </source>
</evidence>
<dbReference type="Proteomes" id="UP001528673">
    <property type="component" value="Unassembled WGS sequence"/>
</dbReference>
<evidence type="ECO:0000256" key="1">
    <source>
        <dbReference type="SAM" id="Phobius"/>
    </source>
</evidence>
<proteinExistence type="predicted"/>
<reference evidence="3 4" key="1">
    <citation type="submission" date="2023-02" db="EMBL/GenBank/DDBJ databases">
        <title>Bacterial whole genomic sequence of Curvibacter sp. HBC61.</title>
        <authorList>
            <person name="Le V."/>
            <person name="Ko S.-R."/>
            <person name="Ahn C.-Y."/>
            <person name="Oh H.-M."/>
        </authorList>
    </citation>
    <scope>NUCLEOTIDE SEQUENCE [LARGE SCALE GENOMIC DNA]</scope>
    <source>
        <strain evidence="3 4">HBC61</strain>
    </source>
</reference>
<accession>A0ABT5MT64</accession>
<gene>
    <name evidence="3" type="ORF">PSQ40_00535</name>
</gene>